<evidence type="ECO:0000313" key="4">
    <source>
        <dbReference type="Proteomes" id="UP000064967"/>
    </source>
</evidence>
<keyword evidence="4" id="KW-1185">Reference proteome</keyword>
<dbReference type="SUPFAM" id="SSF52317">
    <property type="entry name" value="Class I glutamine amidotransferase-like"/>
    <property type="match status" value="1"/>
</dbReference>
<accession>A0A0K1PPP1</accession>
<dbReference type="CDD" id="cd03143">
    <property type="entry name" value="A4_beta-galactosidase_middle_domain"/>
    <property type="match status" value="1"/>
</dbReference>
<proteinExistence type="predicted"/>
<protein>
    <submittedName>
        <fullName evidence="3">Beta-galactosidase</fullName>
    </submittedName>
</protein>
<dbReference type="Proteomes" id="UP000064967">
    <property type="component" value="Chromosome"/>
</dbReference>
<dbReference type="Pfam" id="PF08532">
    <property type="entry name" value="Glyco_hydro_42M"/>
    <property type="match status" value="1"/>
</dbReference>
<dbReference type="STRING" id="1391654.AKJ09_02157"/>
<feature type="domain" description="Beta-galactosidase trimerisation" evidence="2">
    <location>
        <begin position="487"/>
        <end position="611"/>
    </location>
</feature>
<sequence length="716" mass="77980">MGGLMRRSHSSKNRPMLLERREFLKGTLAGSVLAMLPGCSGSDDDSSGNGPQQPTGNAPNDRRLVAPAWLIGARVAGMEISPGQELWEIQDGLDKLADERVSVVELDGDLSRYMTDAEFQEQVAFFDLAAKEAKNRGMRSVGYYPTLEVLTPDADKGARTMRLDHPDWVQVGIDGKENYFIGGGGRVFWVDPGEESAWMCPSSGYVDYFTSRVAVLAKTALDGLWGDVPLLSDIGAVFPCINATCAARFQNDTGLPLPTVLNWDDPVFRRWVKWRHELISSFEQEILRVAKSVRNDFEVIIETVTMDYNAGTSQGLDGAAMDDGGVYRCWEVDAVSDESAMHDATANDWISMAVMMRHGKGATAPRPSWIFSYGLDAPDAEYVMALAIVTGNSPYETKIPLMCTSVGHDYRKRMYSWIERNVDVYNARFANDAAIIFSSASRDFLDRNTGVGLYASLNSKDQFWWSTTGMDLVTALDFMGDYRGTCKALIHSHVPYDVVTTPHVTPDILSRYRFVAVPSAVSLSDDVLSALDGFAKNGGTVLFSGLDTGIYDEHGAPFSTTRLADTFGLTPVQDDWTSVPREKGKIVVAGFRAGGQYFAKDDPNILSRYGQAAGDAGAVIRTNAPPPVVMDVRRSLNGSTYLLCANLQGLGVGGVGSFAPVDATFDVTLPDMGKTPTKVTLSDPSADRDIPFNHTDGAVTFTVTMHALMLATISFA</sequence>
<evidence type="ECO:0000259" key="2">
    <source>
        <dbReference type="Pfam" id="PF08532"/>
    </source>
</evidence>
<dbReference type="KEGG" id="llu:AKJ09_02157"/>
<reference evidence="3 4" key="1">
    <citation type="submission" date="2015-08" db="EMBL/GenBank/DDBJ databases">
        <authorList>
            <person name="Babu N.S."/>
            <person name="Beckwith C.J."/>
            <person name="Beseler K.G."/>
            <person name="Brison A."/>
            <person name="Carone J.V."/>
            <person name="Caskin T.P."/>
            <person name="Diamond M."/>
            <person name="Durham M.E."/>
            <person name="Foxe J.M."/>
            <person name="Go M."/>
            <person name="Henderson B.A."/>
            <person name="Jones I.B."/>
            <person name="McGettigan J.A."/>
            <person name="Micheletti S.J."/>
            <person name="Nasrallah M.E."/>
            <person name="Ortiz D."/>
            <person name="Piller C.R."/>
            <person name="Privatt S.R."/>
            <person name="Schneider S.L."/>
            <person name="Sharp S."/>
            <person name="Smith T.C."/>
            <person name="Stanton J.D."/>
            <person name="Ullery H.E."/>
            <person name="Wilson R.J."/>
            <person name="Serrano M.G."/>
            <person name="Buck G."/>
            <person name="Lee V."/>
            <person name="Wang Y."/>
            <person name="Carvalho R."/>
            <person name="Voegtly L."/>
            <person name="Shi R."/>
            <person name="Duckworth R."/>
            <person name="Johnson A."/>
            <person name="Loviza R."/>
            <person name="Walstead R."/>
            <person name="Shah Z."/>
            <person name="Kiflezghi M."/>
            <person name="Wade K."/>
            <person name="Ball S.L."/>
            <person name="Bradley K.W."/>
            <person name="Asai D.J."/>
            <person name="Bowman C.A."/>
            <person name="Russell D.A."/>
            <person name="Pope W.H."/>
            <person name="Jacobs-Sera D."/>
            <person name="Hendrix R.W."/>
            <person name="Hatfull G.F."/>
        </authorList>
    </citation>
    <scope>NUCLEOTIDE SEQUENCE [LARGE SCALE GENOMIC DNA]</scope>
    <source>
        <strain evidence="3 4">DSM 27648</strain>
    </source>
</reference>
<evidence type="ECO:0000313" key="3">
    <source>
        <dbReference type="EMBL" id="AKU95493.1"/>
    </source>
</evidence>
<feature type="region of interest" description="Disordered" evidence="1">
    <location>
        <begin position="36"/>
        <end position="63"/>
    </location>
</feature>
<evidence type="ECO:0000256" key="1">
    <source>
        <dbReference type="SAM" id="MobiDB-lite"/>
    </source>
</evidence>
<dbReference type="InterPro" id="IPR013738">
    <property type="entry name" value="Beta_galactosidase_Trimer"/>
</dbReference>
<gene>
    <name evidence="3" type="ORF">AKJ09_02157</name>
</gene>
<dbReference type="AlphaFoldDB" id="A0A0K1PPP1"/>
<dbReference type="EMBL" id="CP012333">
    <property type="protein sequence ID" value="AKU95493.1"/>
    <property type="molecule type" value="Genomic_DNA"/>
</dbReference>
<dbReference type="Gene3D" id="3.40.50.880">
    <property type="match status" value="1"/>
</dbReference>
<dbReference type="GO" id="GO:0005975">
    <property type="term" value="P:carbohydrate metabolic process"/>
    <property type="evidence" value="ECO:0007669"/>
    <property type="project" value="InterPro"/>
</dbReference>
<name>A0A0K1PPP1_9BACT</name>
<dbReference type="InterPro" id="IPR029062">
    <property type="entry name" value="Class_I_gatase-like"/>
</dbReference>
<dbReference type="GO" id="GO:0004565">
    <property type="term" value="F:beta-galactosidase activity"/>
    <property type="evidence" value="ECO:0007669"/>
    <property type="project" value="InterPro"/>
</dbReference>
<organism evidence="3 4">
    <name type="scientific">Labilithrix luteola</name>
    <dbReference type="NCBI Taxonomy" id="1391654"/>
    <lineage>
        <taxon>Bacteria</taxon>
        <taxon>Pseudomonadati</taxon>
        <taxon>Myxococcota</taxon>
        <taxon>Polyangia</taxon>
        <taxon>Polyangiales</taxon>
        <taxon>Labilitrichaceae</taxon>
        <taxon>Labilithrix</taxon>
    </lineage>
</organism>